<organism evidence="7 8">
    <name type="scientific">Natronobacillus azotifigens</name>
    <dbReference type="NCBI Taxonomy" id="472978"/>
    <lineage>
        <taxon>Bacteria</taxon>
        <taxon>Bacillati</taxon>
        <taxon>Bacillota</taxon>
        <taxon>Bacilli</taxon>
        <taxon>Bacillales</taxon>
        <taxon>Bacillaceae</taxon>
        <taxon>Natronobacillus</taxon>
    </lineage>
</organism>
<accession>A0A9J6RGH2</accession>
<keyword evidence="8" id="KW-1185">Reference proteome</keyword>
<dbReference type="InterPro" id="IPR007156">
    <property type="entry name" value="MamQ_LemA"/>
</dbReference>
<evidence type="ECO:0000313" key="8">
    <source>
        <dbReference type="Proteomes" id="UP001084197"/>
    </source>
</evidence>
<protein>
    <submittedName>
        <fullName evidence="7">LemA family protein</fullName>
    </submittedName>
</protein>
<dbReference type="Proteomes" id="UP001084197">
    <property type="component" value="Unassembled WGS sequence"/>
</dbReference>
<dbReference type="AlphaFoldDB" id="A0A9J6RGH2"/>
<evidence type="ECO:0000256" key="1">
    <source>
        <dbReference type="ARBA" id="ARBA00004167"/>
    </source>
</evidence>
<reference evidence="7" key="1">
    <citation type="submission" date="2022-11" db="EMBL/GenBank/DDBJ databases">
        <title>WGS of Natronobacillus azotifigens 24KS-1, an anaerobic diazotrophic haloalkaliphile from soda-rich habitats.</title>
        <authorList>
            <person name="Sorokin D.Y."/>
            <person name="Merkel A.Y."/>
        </authorList>
    </citation>
    <scope>NUCLEOTIDE SEQUENCE</scope>
    <source>
        <strain evidence="7">24KS-1</strain>
    </source>
</reference>
<evidence type="ECO:0000256" key="3">
    <source>
        <dbReference type="ARBA" id="ARBA00022692"/>
    </source>
</evidence>
<keyword evidence="3 6" id="KW-0812">Transmembrane</keyword>
<feature type="transmembrane region" description="Helical" evidence="6">
    <location>
        <begin position="6"/>
        <end position="27"/>
    </location>
</feature>
<dbReference type="Gene3D" id="1.20.1440.20">
    <property type="entry name" value="LemA-like domain"/>
    <property type="match status" value="1"/>
</dbReference>
<keyword evidence="4 6" id="KW-1133">Transmembrane helix</keyword>
<keyword evidence="5 6" id="KW-0472">Membrane</keyword>
<dbReference type="PANTHER" id="PTHR34478:SF2">
    <property type="entry name" value="MEMBRANE PROTEIN"/>
    <property type="match status" value="1"/>
</dbReference>
<comment type="similarity">
    <text evidence="2">Belongs to the LemA family.</text>
</comment>
<evidence type="ECO:0000256" key="4">
    <source>
        <dbReference type="ARBA" id="ARBA00022989"/>
    </source>
</evidence>
<dbReference type="RefSeq" id="WP_268781199.1">
    <property type="nucleotide sequence ID" value="NZ_JAPRAT010000036.1"/>
</dbReference>
<dbReference type="InterPro" id="IPR023353">
    <property type="entry name" value="LemA-like_dom_sf"/>
</dbReference>
<dbReference type="EMBL" id="JAPRAT010000036">
    <property type="protein sequence ID" value="MCZ0704427.1"/>
    <property type="molecule type" value="Genomic_DNA"/>
</dbReference>
<comment type="subcellular location">
    <subcellularLocation>
        <location evidence="1">Membrane</location>
        <topology evidence="1">Single-pass membrane protein</topology>
    </subcellularLocation>
</comment>
<sequence>MIYYLIGTIVIIVLLIGWVISTYNNLIRARELVRNAMGQISTQVESRWDALKNMIEGTKQYAEYEAKTLADITEQRSTLGQGAAVSDVNEDDRLFNQAMGKLFAVAESYPELKASQVYQDTLKNVDKYEQQVRQSRMIFNDTVTKYNRIIQTVPSNIIANLFHFTTETYFENSSNKTDMPSWS</sequence>
<name>A0A9J6RGH2_9BACI</name>
<dbReference type="Pfam" id="PF04011">
    <property type="entry name" value="LemA"/>
    <property type="match status" value="1"/>
</dbReference>
<evidence type="ECO:0000256" key="6">
    <source>
        <dbReference type="SAM" id="Phobius"/>
    </source>
</evidence>
<evidence type="ECO:0000256" key="2">
    <source>
        <dbReference type="ARBA" id="ARBA00008854"/>
    </source>
</evidence>
<evidence type="ECO:0000313" key="7">
    <source>
        <dbReference type="EMBL" id="MCZ0704427.1"/>
    </source>
</evidence>
<evidence type="ECO:0000256" key="5">
    <source>
        <dbReference type="ARBA" id="ARBA00023136"/>
    </source>
</evidence>
<dbReference type="SUPFAM" id="SSF140478">
    <property type="entry name" value="LemA-like"/>
    <property type="match status" value="1"/>
</dbReference>
<comment type="caution">
    <text evidence="7">The sequence shown here is derived from an EMBL/GenBank/DDBJ whole genome shotgun (WGS) entry which is preliminary data.</text>
</comment>
<dbReference type="GO" id="GO:0016020">
    <property type="term" value="C:membrane"/>
    <property type="evidence" value="ECO:0007669"/>
    <property type="project" value="UniProtKB-SubCell"/>
</dbReference>
<proteinExistence type="inferred from homology"/>
<dbReference type="PANTHER" id="PTHR34478">
    <property type="entry name" value="PROTEIN LEMA"/>
    <property type="match status" value="1"/>
</dbReference>
<gene>
    <name evidence="7" type="ORF">OWO01_14550</name>
</gene>